<dbReference type="PRINTS" id="PR00111">
    <property type="entry name" value="ABHYDROLASE"/>
</dbReference>
<evidence type="ECO:0000313" key="2">
    <source>
        <dbReference type="EMBL" id="KAK8967156.1"/>
    </source>
</evidence>
<reference evidence="2 3" key="1">
    <citation type="journal article" date="2022" name="Nat. Plants">
        <title>Genomes of leafy and leafless Platanthera orchids illuminate the evolution of mycoheterotrophy.</title>
        <authorList>
            <person name="Li M.H."/>
            <person name="Liu K.W."/>
            <person name="Li Z."/>
            <person name="Lu H.C."/>
            <person name="Ye Q.L."/>
            <person name="Zhang D."/>
            <person name="Wang J.Y."/>
            <person name="Li Y.F."/>
            <person name="Zhong Z.M."/>
            <person name="Liu X."/>
            <person name="Yu X."/>
            <person name="Liu D.K."/>
            <person name="Tu X.D."/>
            <person name="Liu B."/>
            <person name="Hao Y."/>
            <person name="Liao X.Y."/>
            <person name="Jiang Y.T."/>
            <person name="Sun W.H."/>
            <person name="Chen J."/>
            <person name="Chen Y.Q."/>
            <person name="Ai Y."/>
            <person name="Zhai J.W."/>
            <person name="Wu S.S."/>
            <person name="Zhou Z."/>
            <person name="Hsiao Y.Y."/>
            <person name="Wu W.L."/>
            <person name="Chen Y.Y."/>
            <person name="Lin Y.F."/>
            <person name="Hsu J.L."/>
            <person name="Li C.Y."/>
            <person name="Wang Z.W."/>
            <person name="Zhao X."/>
            <person name="Zhong W.Y."/>
            <person name="Ma X.K."/>
            <person name="Ma L."/>
            <person name="Huang J."/>
            <person name="Chen G.Z."/>
            <person name="Huang M.Z."/>
            <person name="Huang L."/>
            <person name="Peng D.H."/>
            <person name="Luo Y.B."/>
            <person name="Zou S.Q."/>
            <person name="Chen S.P."/>
            <person name="Lan S."/>
            <person name="Tsai W.C."/>
            <person name="Van de Peer Y."/>
            <person name="Liu Z.J."/>
        </authorList>
    </citation>
    <scope>NUCLEOTIDE SEQUENCE [LARGE SCALE GENOMIC DNA]</scope>
    <source>
        <strain evidence="2">Lor288</strain>
    </source>
</reference>
<feature type="domain" description="AB hydrolase-1" evidence="1">
    <location>
        <begin position="58"/>
        <end position="300"/>
    </location>
</feature>
<dbReference type="EMBL" id="JBBWWR010000005">
    <property type="protein sequence ID" value="KAK8967156.1"/>
    <property type="molecule type" value="Genomic_DNA"/>
</dbReference>
<evidence type="ECO:0000313" key="3">
    <source>
        <dbReference type="Proteomes" id="UP001412067"/>
    </source>
</evidence>
<organism evidence="2 3">
    <name type="scientific">Platanthera guangdongensis</name>
    <dbReference type="NCBI Taxonomy" id="2320717"/>
    <lineage>
        <taxon>Eukaryota</taxon>
        <taxon>Viridiplantae</taxon>
        <taxon>Streptophyta</taxon>
        <taxon>Embryophyta</taxon>
        <taxon>Tracheophyta</taxon>
        <taxon>Spermatophyta</taxon>
        <taxon>Magnoliopsida</taxon>
        <taxon>Liliopsida</taxon>
        <taxon>Asparagales</taxon>
        <taxon>Orchidaceae</taxon>
        <taxon>Orchidoideae</taxon>
        <taxon>Orchideae</taxon>
        <taxon>Orchidinae</taxon>
        <taxon>Platanthera</taxon>
    </lineage>
</organism>
<dbReference type="InterPro" id="IPR029058">
    <property type="entry name" value="AB_hydrolase_fold"/>
</dbReference>
<comment type="caution">
    <text evidence="2">The sequence shown here is derived from an EMBL/GenBank/DDBJ whole genome shotgun (WGS) entry which is preliminary data.</text>
</comment>
<proteinExistence type="predicted"/>
<dbReference type="Gene3D" id="3.40.50.1820">
    <property type="entry name" value="alpha/beta hydrolase"/>
    <property type="match status" value="1"/>
</dbReference>
<dbReference type="PANTHER" id="PTHR43139">
    <property type="entry name" value="SI:DKEY-122A22.2"/>
    <property type="match status" value="1"/>
</dbReference>
<protein>
    <recommendedName>
        <fullName evidence="1">AB hydrolase-1 domain-containing protein</fullName>
    </recommendedName>
</protein>
<keyword evidence="3" id="KW-1185">Reference proteome</keyword>
<dbReference type="InterPro" id="IPR052370">
    <property type="entry name" value="Meta-cleavage_hydrolase"/>
</dbReference>
<dbReference type="InterPro" id="IPR000073">
    <property type="entry name" value="AB_hydrolase_1"/>
</dbReference>
<dbReference type="Proteomes" id="UP001412067">
    <property type="component" value="Unassembled WGS sequence"/>
</dbReference>
<dbReference type="Pfam" id="PF00561">
    <property type="entry name" value="Abhydrolase_1"/>
    <property type="match status" value="1"/>
</dbReference>
<accession>A0ABR2MSV2</accession>
<gene>
    <name evidence="2" type="ORF">KSP40_PGU011866</name>
</gene>
<evidence type="ECO:0000259" key="1">
    <source>
        <dbReference type="Pfam" id="PF00561"/>
    </source>
</evidence>
<dbReference type="PRINTS" id="PR00412">
    <property type="entry name" value="EPOXHYDRLASE"/>
</dbReference>
<dbReference type="InterPro" id="IPR000639">
    <property type="entry name" value="Epox_hydrolase-like"/>
</dbReference>
<dbReference type="PANTHER" id="PTHR43139:SF59">
    <property type="entry name" value="ALPHA_BETA-HYDROLASES SUPERFAMILY PROTEIN"/>
    <property type="match status" value="1"/>
</dbReference>
<name>A0ABR2MSV2_9ASPA</name>
<dbReference type="SUPFAM" id="SSF53474">
    <property type="entry name" value="alpha/beta-Hydrolases"/>
    <property type="match status" value="1"/>
</dbReference>
<sequence length="338" mass="38543">MVSPPLPPPCFTFTTCRDWCYNRSFLSAGLRASTVELDSGRTTIRCWTPQHPDPDNRPSLLLIHGFGANATWQWAPYLRPLIRAGFDLYVPDLLFFGGSSTVRSERSDAFQADCVMAAMETMGVRQFRGVVGVSYGGFVGYRIAAMFPWAVERVVLICAGVCLEEKDLREGMFVVNDLGEAASILLPQTPEMLRRLIRLSHCRPPALLPTCFLSDYIHVMCRDYVDEKTELIFALIRDRKLSDLPKISQVNFIPPTLIIWGERDQIFPLELGRRLKRHLDENSRLEVIQDAGHAVNLEKPKDLCKLLRAFLRDSSQQQKNKYKVINPLLNQQFFFNDS</sequence>